<dbReference type="Proteomes" id="UP001165060">
    <property type="component" value="Unassembled WGS sequence"/>
</dbReference>
<dbReference type="EMBL" id="BRYB01003984">
    <property type="protein sequence ID" value="GMI23802.1"/>
    <property type="molecule type" value="Genomic_DNA"/>
</dbReference>
<feature type="compositionally biased region" description="Pro residues" evidence="1">
    <location>
        <begin position="214"/>
        <end position="233"/>
    </location>
</feature>
<evidence type="ECO:0000313" key="4">
    <source>
        <dbReference type="Proteomes" id="UP001165060"/>
    </source>
</evidence>
<keyword evidence="2" id="KW-0472">Membrane</keyword>
<keyword evidence="2" id="KW-0812">Transmembrane</keyword>
<keyword evidence="4" id="KW-1185">Reference proteome</keyword>
<proteinExistence type="predicted"/>
<feature type="region of interest" description="Disordered" evidence="1">
    <location>
        <begin position="204"/>
        <end position="236"/>
    </location>
</feature>
<organism evidence="3 4">
    <name type="scientific">Tetraparma gracilis</name>
    <dbReference type="NCBI Taxonomy" id="2962635"/>
    <lineage>
        <taxon>Eukaryota</taxon>
        <taxon>Sar</taxon>
        <taxon>Stramenopiles</taxon>
        <taxon>Ochrophyta</taxon>
        <taxon>Bolidophyceae</taxon>
        <taxon>Parmales</taxon>
        <taxon>Triparmaceae</taxon>
        <taxon>Tetraparma</taxon>
    </lineage>
</organism>
<feature type="transmembrane region" description="Helical" evidence="2">
    <location>
        <begin position="279"/>
        <end position="298"/>
    </location>
</feature>
<reference evidence="3 4" key="1">
    <citation type="journal article" date="2023" name="Commun. Biol.">
        <title>Genome analysis of Parmales, the sister group of diatoms, reveals the evolutionary specialization of diatoms from phago-mixotrophs to photoautotrophs.</title>
        <authorList>
            <person name="Ban H."/>
            <person name="Sato S."/>
            <person name="Yoshikawa S."/>
            <person name="Yamada K."/>
            <person name="Nakamura Y."/>
            <person name="Ichinomiya M."/>
            <person name="Sato N."/>
            <person name="Blanc-Mathieu R."/>
            <person name="Endo H."/>
            <person name="Kuwata A."/>
            <person name="Ogata H."/>
        </authorList>
    </citation>
    <scope>NUCLEOTIDE SEQUENCE [LARGE SCALE GENOMIC DNA]</scope>
</reference>
<sequence length="361" mass="37156">MTLLELLPVPPVPAPLLVGTFALYVVYFLLPLHLFVTSGLLLAALLKKALGELDAHRREVGGGGKADAADYEACADPDLLASFLSSRVEPLIPTATSLLSSVAPYVPPLYRDSLHAFMTSGTFLDRVSPLALYFLGYSPAELSLAVDSLPPDRRAFLREPGGVLQLLGVPANLLGAILDPPETPAPARRLPDLEPDLFLSPEPAPAPAGRLVSPAPPDSPPRAPSPPPPPPPDFIGSHLIPLVSARAGGVASSLTSSLLSLSASLLHSSVAALTPLANLASLGLLAGAAAALLPAAVGRLRDPAPALRAAAGGIERATRGANAPVLAGLGVAGFLGWRRVRGWAEAVRREYGGEESGGGKR</sequence>
<accession>A0ABQ6MCZ3</accession>
<keyword evidence="2" id="KW-1133">Transmembrane helix</keyword>
<evidence type="ECO:0000256" key="2">
    <source>
        <dbReference type="SAM" id="Phobius"/>
    </source>
</evidence>
<evidence type="ECO:0000256" key="1">
    <source>
        <dbReference type="SAM" id="MobiDB-lite"/>
    </source>
</evidence>
<feature type="transmembrane region" description="Helical" evidence="2">
    <location>
        <begin position="20"/>
        <end position="46"/>
    </location>
</feature>
<protein>
    <submittedName>
        <fullName evidence="3">Uncharacterized protein</fullName>
    </submittedName>
</protein>
<gene>
    <name evidence="3" type="ORF">TeGR_g9817</name>
</gene>
<evidence type="ECO:0000313" key="3">
    <source>
        <dbReference type="EMBL" id="GMI23802.1"/>
    </source>
</evidence>
<comment type="caution">
    <text evidence="3">The sequence shown here is derived from an EMBL/GenBank/DDBJ whole genome shotgun (WGS) entry which is preliminary data.</text>
</comment>
<name>A0ABQ6MCZ3_9STRA</name>